<accession>A0A7J0F9N7</accession>
<dbReference type="EMBL" id="BJWL01000010">
    <property type="protein sequence ID" value="GFY95414.1"/>
    <property type="molecule type" value="Genomic_DNA"/>
</dbReference>
<comment type="caution">
    <text evidence="1">The sequence shown here is derived from an EMBL/GenBank/DDBJ whole genome shotgun (WGS) entry which is preliminary data.</text>
</comment>
<organism evidence="1 2">
    <name type="scientific">Actinidia rufa</name>
    <dbReference type="NCBI Taxonomy" id="165716"/>
    <lineage>
        <taxon>Eukaryota</taxon>
        <taxon>Viridiplantae</taxon>
        <taxon>Streptophyta</taxon>
        <taxon>Embryophyta</taxon>
        <taxon>Tracheophyta</taxon>
        <taxon>Spermatophyta</taxon>
        <taxon>Magnoliopsida</taxon>
        <taxon>eudicotyledons</taxon>
        <taxon>Gunneridae</taxon>
        <taxon>Pentapetalae</taxon>
        <taxon>asterids</taxon>
        <taxon>Ericales</taxon>
        <taxon>Actinidiaceae</taxon>
        <taxon>Actinidia</taxon>
    </lineage>
</organism>
<protein>
    <submittedName>
        <fullName evidence="1">Uncharacterized protein</fullName>
    </submittedName>
</protein>
<reference evidence="1 2" key="1">
    <citation type="submission" date="2019-07" db="EMBL/GenBank/DDBJ databases">
        <title>De Novo Assembly of kiwifruit Actinidia rufa.</title>
        <authorList>
            <person name="Sugita-Konishi S."/>
            <person name="Sato K."/>
            <person name="Mori E."/>
            <person name="Abe Y."/>
            <person name="Kisaki G."/>
            <person name="Hamano K."/>
            <person name="Suezawa K."/>
            <person name="Otani M."/>
            <person name="Fukuda T."/>
            <person name="Manabe T."/>
            <person name="Gomi K."/>
            <person name="Tabuchi M."/>
            <person name="Akimitsu K."/>
            <person name="Kataoka I."/>
        </authorList>
    </citation>
    <scope>NUCLEOTIDE SEQUENCE [LARGE SCALE GENOMIC DNA]</scope>
    <source>
        <strain evidence="2">cv. Fuchu</strain>
    </source>
</reference>
<proteinExistence type="predicted"/>
<evidence type="ECO:0000313" key="1">
    <source>
        <dbReference type="EMBL" id="GFY95414.1"/>
    </source>
</evidence>
<keyword evidence="2" id="KW-1185">Reference proteome</keyword>
<dbReference type="AlphaFoldDB" id="A0A7J0F9N7"/>
<dbReference type="Proteomes" id="UP000585474">
    <property type="component" value="Unassembled WGS sequence"/>
</dbReference>
<evidence type="ECO:0000313" key="2">
    <source>
        <dbReference type="Proteomes" id="UP000585474"/>
    </source>
</evidence>
<gene>
    <name evidence="1" type="ORF">Acr_10g0007990</name>
</gene>
<sequence>MRVQVTMIWRYSNAQEKGQDEETVHEIEQEHDGVHMGREYPMHGVYPSQEGKTKQRQEEIIQNQARQEQYIDRLGDIVEKHGQYIDRIRDLYENLYGQHTTFNQQQSHQLAKIEAQLKGLWVHVIATPPYAPGDASPHPPYRTSPY</sequence>
<name>A0A7J0F9N7_9ERIC</name>